<dbReference type="RefSeq" id="WP_008870258.1">
    <property type="nucleotide sequence ID" value="NZ_ACJN02000002.1"/>
</dbReference>
<dbReference type="InterPro" id="IPR039418">
    <property type="entry name" value="LexA-like"/>
</dbReference>
<dbReference type="OrthoDB" id="9802364at2"/>
<dbReference type="InterPro" id="IPR036286">
    <property type="entry name" value="LexA/Signal_pep-like_sf"/>
</dbReference>
<evidence type="ECO:0000256" key="5">
    <source>
        <dbReference type="ARBA" id="ARBA00023204"/>
    </source>
</evidence>
<evidence type="ECO:0000259" key="8">
    <source>
        <dbReference type="Pfam" id="PF00717"/>
    </source>
</evidence>
<dbReference type="Proteomes" id="UP000005496">
    <property type="component" value="Unassembled WGS sequence"/>
</dbReference>
<name>D6SQB8_9BACT</name>
<dbReference type="Pfam" id="PF00717">
    <property type="entry name" value="Peptidase_S24"/>
    <property type="match status" value="1"/>
</dbReference>
<evidence type="ECO:0000256" key="4">
    <source>
        <dbReference type="ARBA" id="ARBA00022813"/>
    </source>
</evidence>
<accession>D6SQB8</accession>
<evidence type="ECO:0000256" key="6">
    <source>
        <dbReference type="ARBA" id="ARBA00023236"/>
    </source>
</evidence>
<dbReference type="InterPro" id="IPR006197">
    <property type="entry name" value="Peptidase_S24_LexA"/>
</dbReference>
<dbReference type="InterPro" id="IPR015927">
    <property type="entry name" value="Peptidase_S24_S26A/B/C"/>
</dbReference>
<comment type="caution">
    <text evidence="9">The sequence shown here is derived from an EMBL/GenBank/DDBJ whole genome shotgun (WGS) entry which is preliminary data.</text>
</comment>
<dbReference type="GO" id="GO:0016787">
    <property type="term" value="F:hydrolase activity"/>
    <property type="evidence" value="ECO:0007669"/>
    <property type="project" value="UniProtKB-KW"/>
</dbReference>
<protein>
    <submittedName>
        <fullName evidence="9">Peptidase S24/S26A/S26B, conserved region</fullName>
    </submittedName>
</protein>
<reference evidence="9" key="1">
    <citation type="submission" date="2010-05" db="EMBL/GenBank/DDBJ databases">
        <title>The draft genome of Desulfonatronospira thiodismutans ASO3-1.</title>
        <authorList>
            <consortium name="US DOE Joint Genome Institute (JGI-PGF)"/>
            <person name="Lucas S."/>
            <person name="Copeland A."/>
            <person name="Lapidus A."/>
            <person name="Cheng J.-F."/>
            <person name="Bruce D."/>
            <person name="Goodwin L."/>
            <person name="Pitluck S."/>
            <person name="Chertkov O."/>
            <person name="Brettin T."/>
            <person name="Detter J.C."/>
            <person name="Han C."/>
            <person name="Land M.L."/>
            <person name="Hauser L."/>
            <person name="Kyrpides N."/>
            <person name="Mikhailova N."/>
            <person name="Muyzer G."/>
            <person name="Woyke T."/>
        </authorList>
    </citation>
    <scope>NUCLEOTIDE SEQUENCE [LARGE SCALE GENOMIC DNA]</scope>
    <source>
        <strain evidence="9">ASO3-1</strain>
    </source>
</reference>
<dbReference type="CDD" id="cd06529">
    <property type="entry name" value="S24_LexA-like"/>
    <property type="match status" value="1"/>
</dbReference>
<dbReference type="eggNOG" id="COG1974">
    <property type="taxonomic scope" value="Bacteria"/>
</dbReference>
<dbReference type="AlphaFoldDB" id="D6SQB8"/>
<keyword evidence="10" id="KW-1185">Reference proteome</keyword>
<sequence length="144" mass="15851">MSKKSRIMSPRAESPEVLLPEVSALVPAGFPSPADDYLDRTLDLNEYLIHNQAASFFIRVAGESMQGAGILPGDILLVDRSVEPAHNKIVVAVLDDEMVVKRLRYRQGRGVLVPEHPGFRPIEITDAMEAHIWGVVTAVIRKLG</sequence>
<keyword evidence="5" id="KW-0234">DNA repair</keyword>
<dbReference type="GO" id="GO:0006355">
    <property type="term" value="P:regulation of DNA-templated transcription"/>
    <property type="evidence" value="ECO:0007669"/>
    <property type="project" value="InterPro"/>
</dbReference>
<dbReference type="PANTHER" id="PTHR33516:SF2">
    <property type="entry name" value="LEXA REPRESSOR-RELATED"/>
    <property type="match status" value="1"/>
</dbReference>
<dbReference type="InterPro" id="IPR050077">
    <property type="entry name" value="LexA_repressor"/>
</dbReference>
<keyword evidence="3 7" id="KW-0378">Hydrolase</keyword>
<dbReference type="Gene3D" id="2.10.109.10">
    <property type="entry name" value="Umud Fragment, subunit A"/>
    <property type="match status" value="1"/>
</dbReference>
<dbReference type="PRINTS" id="PR00726">
    <property type="entry name" value="LEXASERPTASE"/>
</dbReference>
<evidence type="ECO:0000256" key="1">
    <source>
        <dbReference type="ARBA" id="ARBA00007484"/>
    </source>
</evidence>
<dbReference type="EMBL" id="ACJN02000002">
    <property type="protein sequence ID" value="EFI34944.1"/>
    <property type="molecule type" value="Genomic_DNA"/>
</dbReference>
<gene>
    <name evidence="9" type="ORF">Dthio_PD2336</name>
</gene>
<evidence type="ECO:0000256" key="2">
    <source>
        <dbReference type="ARBA" id="ARBA00022763"/>
    </source>
</evidence>
<dbReference type="GO" id="GO:0009432">
    <property type="term" value="P:SOS response"/>
    <property type="evidence" value="ECO:0007669"/>
    <property type="project" value="UniProtKB-KW"/>
</dbReference>
<feature type="domain" description="Peptidase S24/S26A/S26B/S26C" evidence="8">
    <location>
        <begin position="25"/>
        <end position="136"/>
    </location>
</feature>
<dbReference type="SUPFAM" id="SSF51306">
    <property type="entry name" value="LexA/Signal peptidase"/>
    <property type="match status" value="1"/>
</dbReference>
<keyword evidence="6" id="KW-0742">SOS response</keyword>
<keyword evidence="4 7" id="KW-0068">Autocatalytic cleavage</keyword>
<dbReference type="NCBIfam" id="NF007621">
    <property type="entry name" value="PRK10276.1"/>
    <property type="match status" value="1"/>
</dbReference>
<dbReference type="GO" id="GO:0003677">
    <property type="term" value="F:DNA binding"/>
    <property type="evidence" value="ECO:0007669"/>
    <property type="project" value="InterPro"/>
</dbReference>
<evidence type="ECO:0000256" key="3">
    <source>
        <dbReference type="ARBA" id="ARBA00022801"/>
    </source>
</evidence>
<dbReference type="GO" id="GO:0006281">
    <property type="term" value="P:DNA repair"/>
    <property type="evidence" value="ECO:0007669"/>
    <property type="project" value="UniProtKB-KW"/>
</dbReference>
<evidence type="ECO:0000313" key="10">
    <source>
        <dbReference type="Proteomes" id="UP000005496"/>
    </source>
</evidence>
<keyword evidence="2" id="KW-0227">DNA damage</keyword>
<evidence type="ECO:0000256" key="7">
    <source>
        <dbReference type="RuleBase" id="RU003991"/>
    </source>
</evidence>
<proteinExistence type="inferred from homology"/>
<dbReference type="MEROPS" id="S24.003"/>
<comment type="similarity">
    <text evidence="1 7">Belongs to the peptidase S24 family.</text>
</comment>
<organism evidence="9 10">
    <name type="scientific">Desulfonatronospira thiodismutans ASO3-1</name>
    <dbReference type="NCBI Taxonomy" id="555779"/>
    <lineage>
        <taxon>Bacteria</taxon>
        <taxon>Pseudomonadati</taxon>
        <taxon>Thermodesulfobacteriota</taxon>
        <taxon>Desulfovibrionia</taxon>
        <taxon>Desulfovibrionales</taxon>
        <taxon>Desulfonatronovibrionaceae</taxon>
        <taxon>Desulfonatronospira</taxon>
    </lineage>
</organism>
<evidence type="ECO:0000313" key="9">
    <source>
        <dbReference type="EMBL" id="EFI34944.1"/>
    </source>
</evidence>
<dbReference type="PANTHER" id="PTHR33516">
    <property type="entry name" value="LEXA REPRESSOR"/>
    <property type="match status" value="1"/>
</dbReference>